<dbReference type="AlphaFoldDB" id="A0A409W4P4"/>
<proteinExistence type="predicted"/>
<protein>
    <recommendedName>
        <fullName evidence="5">Fatty acid hydroxylase domain-containing protein</fullName>
    </recommendedName>
</protein>
<evidence type="ECO:0000313" key="3">
    <source>
        <dbReference type="EMBL" id="PPQ73467.1"/>
    </source>
</evidence>
<name>A0A409W4P4_PSICY</name>
<comment type="caution">
    <text evidence="3">The sequence shown here is derived from an EMBL/GenBank/DDBJ whole genome shotgun (WGS) entry which is preliminary data.</text>
</comment>
<feature type="signal peptide" evidence="2">
    <location>
        <begin position="1"/>
        <end position="18"/>
    </location>
</feature>
<evidence type="ECO:0000313" key="4">
    <source>
        <dbReference type="Proteomes" id="UP000283269"/>
    </source>
</evidence>
<feature type="transmembrane region" description="Helical" evidence="1">
    <location>
        <begin position="67"/>
        <end position="85"/>
    </location>
</feature>
<dbReference type="Proteomes" id="UP000283269">
    <property type="component" value="Unassembled WGS sequence"/>
</dbReference>
<feature type="transmembrane region" description="Helical" evidence="1">
    <location>
        <begin position="91"/>
        <end position="114"/>
    </location>
</feature>
<keyword evidence="4" id="KW-1185">Reference proteome</keyword>
<feature type="chain" id="PRO_5019214708" description="Fatty acid hydroxylase domain-containing protein" evidence="2">
    <location>
        <begin position="19"/>
        <end position="128"/>
    </location>
</feature>
<gene>
    <name evidence="3" type="ORF">CVT25_000065</name>
</gene>
<keyword evidence="1" id="KW-0812">Transmembrane</keyword>
<keyword evidence="1" id="KW-1133">Transmembrane helix</keyword>
<accession>A0A409W4P4</accession>
<dbReference type="InParanoid" id="A0A409W4P4"/>
<dbReference type="EMBL" id="NHYD01003760">
    <property type="protein sequence ID" value="PPQ73467.1"/>
    <property type="molecule type" value="Genomic_DNA"/>
</dbReference>
<evidence type="ECO:0000256" key="1">
    <source>
        <dbReference type="SAM" id="Phobius"/>
    </source>
</evidence>
<feature type="non-terminal residue" evidence="3">
    <location>
        <position position="1"/>
    </location>
</feature>
<organism evidence="3 4">
    <name type="scientific">Psilocybe cyanescens</name>
    <dbReference type="NCBI Taxonomy" id="93625"/>
    <lineage>
        <taxon>Eukaryota</taxon>
        <taxon>Fungi</taxon>
        <taxon>Dikarya</taxon>
        <taxon>Basidiomycota</taxon>
        <taxon>Agaricomycotina</taxon>
        <taxon>Agaricomycetes</taxon>
        <taxon>Agaricomycetidae</taxon>
        <taxon>Agaricales</taxon>
        <taxon>Agaricineae</taxon>
        <taxon>Strophariaceae</taxon>
        <taxon>Psilocybe</taxon>
    </lineage>
</organism>
<sequence>VCLLQIHVLLLCCPHILHQHHYPYPLLRLHIAHHSGTADHPEHTQVFVQFLVDGLHYCWAEKGSRRMVVIAVAPAILALTVPSLTLTVPMLAVPTLMLTVPTLTLAVSTLALAVPTLTQELITPPAFP</sequence>
<keyword evidence="1" id="KW-0472">Membrane</keyword>
<keyword evidence="2" id="KW-0732">Signal</keyword>
<evidence type="ECO:0008006" key="5">
    <source>
        <dbReference type="Google" id="ProtNLM"/>
    </source>
</evidence>
<reference evidence="3 4" key="1">
    <citation type="journal article" date="2018" name="Evol. Lett.">
        <title>Horizontal gene cluster transfer increased hallucinogenic mushroom diversity.</title>
        <authorList>
            <person name="Reynolds H.T."/>
            <person name="Vijayakumar V."/>
            <person name="Gluck-Thaler E."/>
            <person name="Korotkin H.B."/>
            <person name="Matheny P.B."/>
            <person name="Slot J.C."/>
        </authorList>
    </citation>
    <scope>NUCLEOTIDE SEQUENCE [LARGE SCALE GENOMIC DNA]</scope>
    <source>
        <strain evidence="3 4">2631</strain>
    </source>
</reference>
<evidence type="ECO:0000256" key="2">
    <source>
        <dbReference type="SAM" id="SignalP"/>
    </source>
</evidence>